<accession>A0A3B0ZV31</accession>
<feature type="transmembrane region" description="Helical" evidence="6">
    <location>
        <begin position="206"/>
        <end position="227"/>
    </location>
</feature>
<feature type="transmembrane region" description="Helical" evidence="6">
    <location>
        <begin position="36"/>
        <end position="58"/>
    </location>
</feature>
<feature type="transmembrane region" description="Helical" evidence="6">
    <location>
        <begin position="116"/>
        <end position="139"/>
    </location>
</feature>
<feature type="transmembrane region" description="Helical" evidence="6">
    <location>
        <begin position="146"/>
        <end position="167"/>
    </location>
</feature>
<dbReference type="GO" id="GO:0005886">
    <property type="term" value="C:plasma membrane"/>
    <property type="evidence" value="ECO:0007669"/>
    <property type="project" value="UniProtKB-SubCell"/>
</dbReference>
<feature type="transmembrane region" description="Helical" evidence="6">
    <location>
        <begin position="79"/>
        <end position="96"/>
    </location>
</feature>
<feature type="transmembrane region" description="Helical" evidence="6">
    <location>
        <begin position="239"/>
        <end position="260"/>
    </location>
</feature>
<feature type="transmembrane region" description="Helical" evidence="6">
    <location>
        <begin position="7"/>
        <end position="30"/>
    </location>
</feature>
<comment type="subcellular location">
    <subcellularLocation>
        <location evidence="1">Cell membrane</location>
        <topology evidence="1">Multi-pass membrane protein</topology>
    </subcellularLocation>
</comment>
<dbReference type="PANTHER" id="PTHR39087">
    <property type="entry name" value="UPF0104 MEMBRANE PROTEIN MJ1595"/>
    <property type="match status" value="1"/>
</dbReference>
<dbReference type="PANTHER" id="PTHR39087:SF2">
    <property type="entry name" value="UPF0104 MEMBRANE PROTEIN MJ1595"/>
    <property type="match status" value="1"/>
</dbReference>
<evidence type="ECO:0000256" key="1">
    <source>
        <dbReference type="ARBA" id="ARBA00004651"/>
    </source>
</evidence>
<feature type="transmembrane region" description="Helical" evidence="6">
    <location>
        <begin position="280"/>
        <end position="307"/>
    </location>
</feature>
<keyword evidence="2" id="KW-1003">Cell membrane</keyword>
<evidence type="ECO:0000256" key="5">
    <source>
        <dbReference type="ARBA" id="ARBA00023136"/>
    </source>
</evidence>
<keyword evidence="3 6" id="KW-0812">Transmembrane</keyword>
<proteinExistence type="predicted"/>
<name>A0A3B0ZV31_9ZZZZ</name>
<reference evidence="7" key="1">
    <citation type="submission" date="2018-06" db="EMBL/GenBank/DDBJ databases">
        <authorList>
            <person name="Zhirakovskaya E."/>
        </authorList>
    </citation>
    <scope>NUCLEOTIDE SEQUENCE</scope>
</reference>
<evidence type="ECO:0000256" key="3">
    <source>
        <dbReference type="ARBA" id="ARBA00022692"/>
    </source>
</evidence>
<gene>
    <name evidence="7" type="ORF">MNBD_GAMMA22-2688</name>
</gene>
<evidence type="ECO:0000256" key="2">
    <source>
        <dbReference type="ARBA" id="ARBA00022475"/>
    </source>
</evidence>
<dbReference type="EMBL" id="UOFS01000006">
    <property type="protein sequence ID" value="VAW91272.1"/>
    <property type="molecule type" value="Genomic_DNA"/>
</dbReference>
<keyword evidence="5 6" id="KW-0472">Membrane</keyword>
<keyword evidence="4 6" id="KW-1133">Transmembrane helix</keyword>
<evidence type="ECO:0000256" key="6">
    <source>
        <dbReference type="SAM" id="Phobius"/>
    </source>
</evidence>
<evidence type="ECO:0000256" key="4">
    <source>
        <dbReference type="ARBA" id="ARBA00022989"/>
    </source>
</evidence>
<organism evidence="7">
    <name type="scientific">hydrothermal vent metagenome</name>
    <dbReference type="NCBI Taxonomy" id="652676"/>
    <lineage>
        <taxon>unclassified sequences</taxon>
        <taxon>metagenomes</taxon>
        <taxon>ecological metagenomes</taxon>
    </lineage>
</organism>
<dbReference type="AlphaFoldDB" id="A0A3B0ZV31"/>
<dbReference type="Pfam" id="PF03706">
    <property type="entry name" value="LPG_synthase_TM"/>
    <property type="match status" value="1"/>
</dbReference>
<evidence type="ECO:0000313" key="7">
    <source>
        <dbReference type="EMBL" id="VAW91272.1"/>
    </source>
</evidence>
<sequence length="316" mass="35265">MFIQKHIRSIIIVIIITVSLYLSSVIYLGWDDSIKLIKNISATAWLSLIACSFSSYLLRFFRWNIYIKSLGFTIPSKLHFLYYLSGFALTVTPAKVGETIRSLYLYNHGVSYPKSISTFFVERLLDLTVVTMLASLLLMQHTNHKIFILLLAIFILTLIVLLKTTYIQKILQYGISNIKLHKIVKLLRNLSSLLSNASILLKLPSLSIGLLLGMLAWSIQAAAFYILLNELGFNIQLHIAISIYSIALLSGAISFIPGGIGSTEIVMGVFLYSFGAPKEVVILAPIIIRMTSLWFAVLIGLVATISLTKKISITKN</sequence>
<dbReference type="NCBIfam" id="TIGR00374">
    <property type="entry name" value="flippase-like domain"/>
    <property type="match status" value="1"/>
</dbReference>
<protein>
    <recommendedName>
        <fullName evidence="8">Integral membrane protein</fullName>
    </recommendedName>
</protein>
<dbReference type="InterPro" id="IPR022791">
    <property type="entry name" value="L-PG_synthase/AglD"/>
</dbReference>
<evidence type="ECO:0008006" key="8">
    <source>
        <dbReference type="Google" id="ProtNLM"/>
    </source>
</evidence>